<name>W7QHA5_9ALTE</name>
<dbReference type="RefSeq" id="WP_035013606.1">
    <property type="nucleotide sequence ID" value="NZ_ARZY01000006.1"/>
</dbReference>
<dbReference type="EMBL" id="ARZY01000006">
    <property type="protein sequence ID" value="EWH11241.1"/>
    <property type="molecule type" value="Genomic_DNA"/>
</dbReference>
<evidence type="ECO:0000256" key="1">
    <source>
        <dbReference type="SAM" id="SignalP"/>
    </source>
</evidence>
<accession>W7QHA5</accession>
<dbReference type="OrthoDB" id="5801940at2"/>
<reference evidence="2 3" key="1">
    <citation type="journal article" date="2014" name="Genome Announc.">
        <title>Draft Genome Sequence of the Agar-Degrading Bacterium Catenovulum sp. Strain DS-2, Isolated from Intestines of Haliotis diversicolor.</title>
        <authorList>
            <person name="Shan D."/>
            <person name="Li X."/>
            <person name="Gu Z."/>
            <person name="Wei G."/>
            <person name="Gao Z."/>
            <person name="Shao Z."/>
        </authorList>
    </citation>
    <scope>NUCLEOTIDE SEQUENCE [LARGE SCALE GENOMIC DNA]</scope>
    <source>
        <strain evidence="2 3">DS-2</strain>
    </source>
</reference>
<feature type="signal peptide" evidence="1">
    <location>
        <begin position="1"/>
        <end position="28"/>
    </location>
</feature>
<comment type="caution">
    <text evidence="2">The sequence shown here is derived from an EMBL/GenBank/DDBJ whole genome shotgun (WGS) entry which is preliminary data.</text>
</comment>
<evidence type="ECO:0000313" key="3">
    <source>
        <dbReference type="Proteomes" id="UP000019276"/>
    </source>
</evidence>
<evidence type="ECO:0008006" key="4">
    <source>
        <dbReference type="Google" id="ProtNLM"/>
    </source>
</evidence>
<protein>
    <recommendedName>
        <fullName evidence="4">Lipoprotein</fullName>
    </recommendedName>
</protein>
<dbReference type="PROSITE" id="PS51257">
    <property type="entry name" value="PROKAR_LIPOPROTEIN"/>
    <property type="match status" value="1"/>
</dbReference>
<dbReference type="Proteomes" id="UP000019276">
    <property type="component" value="Unassembled WGS sequence"/>
</dbReference>
<keyword evidence="1" id="KW-0732">Signal</keyword>
<keyword evidence="3" id="KW-1185">Reference proteome</keyword>
<dbReference type="STRING" id="1328313.DS2_05270"/>
<dbReference type="eggNOG" id="ENOG502ZP7N">
    <property type="taxonomic scope" value="Bacteria"/>
</dbReference>
<organism evidence="2 3">
    <name type="scientific">Catenovulum agarivorans DS-2</name>
    <dbReference type="NCBI Taxonomy" id="1328313"/>
    <lineage>
        <taxon>Bacteria</taxon>
        <taxon>Pseudomonadati</taxon>
        <taxon>Pseudomonadota</taxon>
        <taxon>Gammaproteobacteria</taxon>
        <taxon>Alteromonadales</taxon>
        <taxon>Alteromonadaceae</taxon>
        <taxon>Catenovulum</taxon>
    </lineage>
</organism>
<feature type="chain" id="PRO_5004900816" description="Lipoprotein" evidence="1">
    <location>
        <begin position="29"/>
        <end position="76"/>
    </location>
</feature>
<evidence type="ECO:0000313" key="2">
    <source>
        <dbReference type="EMBL" id="EWH11241.1"/>
    </source>
</evidence>
<gene>
    <name evidence="2" type="ORF">DS2_05270</name>
</gene>
<dbReference type="AlphaFoldDB" id="W7QHA5"/>
<proteinExistence type="predicted"/>
<sequence>MLKMKFKCKWLWPVLLSLSATACSYQQAYQGMQQAGKQQNCRDIIDEAERAKCEKQFDKDYKTYKKQRQAVMQREQ</sequence>